<evidence type="ECO:0000313" key="1">
    <source>
        <dbReference type="EMBL" id="EXJ14345.1"/>
    </source>
</evidence>
<evidence type="ECO:0000313" key="2">
    <source>
        <dbReference type="Proteomes" id="UP000019460"/>
    </source>
</evidence>
<comment type="caution">
    <text evidence="1">The sequence shown here is derived from an EMBL/GenBank/DDBJ whole genome shotgun (WGS) entry which is preliminary data.</text>
</comment>
<gene>
    <name evidence="1" type="ORF">D779_2746</name>
</gene>
<dbReference type="STRING" id="1249627.D779_2746"/>
<organism evidence="1 2">
    <name type="scientific">Imhoffiella purpurea</name>
    <dbReference type="NCBI Taxonomy" id="1249627"/>
    <lineage>
        <taxon>Bacteria</taxon>
        <taxon>Pseudomonadati</taxon>
        <taxon>Pseudomonadota</taxon>
        <taxon>Gammaproteobacteria</taxon>
        <taxon>Chromatiales</taxon>
        <taxon>Chromatiaceae</taxon>
        <taxon>Imhoffiella</taxon>
    </lineage>
</organism>
<sequence>MIGLDSSAPSVARDAELRVSAQLLDLADIVDSGGRLME</sequence>
<dbReference type="EMBL" id="AONC01000042">
    <property type="protein sequence ID" value="EXJ14345.1"/>
    <property type="molecule type" value="Genomic_DNA"/>
</dbReference>
<dbReference type="Proteomes" id="UP000019460">
    <property type="component" value="Unassembled WGS sequence"/>
</dbReference>
<dbReference type="AlphaFoldDB" id="W9VVD5"/>
<reference evidence="1 2" key="1">
    <citation type="submission" date="2012-11" db="EMBL/GenBank/DDBJ databases">
        <title>Genome assembly of Thiorhodococcus sp. AK35.</title>
        <authorList>
            <person name="Nupur N."/>
            <person name="Khatri I."/>
            <person name="Subramanian S."/>
            <person name="Pinnaka A."/>
        </authorList>
    </citation>
    <scope>NUCLEOTIDE SEQUENCE [LARGE SCALE GENOMIC DNA]</scope>
    <source>
        <strain evidence="1 2">AK35</strain>
    </source>
</reference>
<protein>
    <submittedName>
        <fullName evidence="1">Uncharacterized protein</fullName>
    </submittedName>
</protein>
<name>W9VVD5_9GAMM</name>
<keyword evidence="2" id="KW-1185">Reference proteome</keyword>
<proteinExistence type="predicted"/>
<accession>W9VVD5</accession>